<feature type="coiled-coil region" evidence="1">
    <location>
        <begin position="320"/>
        <end position="347"/>
    </location>
</feature>
<dbReference type="SUPFAM" id="SSF52540">
    <property type="entry name" value="P-loop containing nucleoside triphosphate hydrolases"/>
    <property type="match status" value="1"/>
</dbReference>
<accession>A0A4U7BP47</accession>
<dbReference type="EMBL" id="NXMA01000017">
    <property type="protein sequence ID" value="TKX30434.1"/>
    <property type="molecule type" value="Genomic_DNA"/>
</dbReference>
<sequence length="709" mass="84189">MKLKLNLENCYGIGKLQKEFDFSDKNVLLFYAQNGTFKTSFAKTFKSIKNDKQIRDEIFPERISKADIEFNGEKISKEDIFIFDSYDREFDSSKSVTTFMASPKLKKEYDEIFSQLDKQKKSLLKSLKKYTGSSDCEKEILKIFSNKNFYQILSDNIDFIKETKENYEFKYHDIFDDKNKVKEFVDANKEILQGYFDKYNEILLSSKIFKKTENGEFGTHKIKELQNTLSDNRFFLASHKLLISNQEITTSENLNNLIQNEIDRILENDEIKNKFDDIEKKITKNQNLKDFKEAISANKGILLKLINYEEFRKEVIFSYLNKKINEIEDLVSLYENQKEKIQKIINDSKLEQESWKKIIEIFNSRFIVPFEVGIENQDDVLLKNEVAKFVFKFKDDINEKIINKEKLEEILSNGEKRALYILQILFEIEAQKNTNKPILFIFDDIVDSFDYRNKHAVVEYLDDIRENVNFKIIIMTHNFDFYRAIARFGASKFMINRNNERKIMFERGEYAKEFIKSLKKNNENIEKNFITLMPFVRNILEYTKNEKDKEYLLLTSCLHIKDDTKNIKVEEVLNVLKNNLQEYQVNINKNDNLLDFIYNTCDEIVNSNNINSIELQNKIVLSIGIRLKVEEFILSKINLQNKITNNQTRELYKLAKEQNIINEKQDFIIRKVLAITSDNIHINSFMYEPILDTSIEHLVKLYHDIKELK</sequence>
<name>A0A4U7BP47_9BACT</name>
<dbReference type="RefSeq" id="WP_137622876.1">
    <property type="nucleotide sequence ID" value="NZ_NXMA01000017.1"/>
</dbReference>
<organism evidence="2 3">
    <name type="scientific">Campylobacter aviculae</name>
    <dbReference type="NCBI Taxonomy" id="2510190"/>
    <lineage>
        <taxon>Bacteria</taxon>
        <taxon>Pseudomonadati</taxon>
        <taxon>Campylobacterota</taxon>
        <taxon>Epsilonproteobacteria</taxon>
        <taxon>Campylobacterales</taxon>
        <taxon>Campylobacteraceae</taxon>
        <taxon>Campylobacter</taxon>
    </lineage>
</organism>
<dbReference type="Proteomes" id="UP000310353">
    <property type="component" value="Unassembled WGS sequence"/>
</dbReference>
<gene>
    <name evidence="2" type="ORF">CQA76_08025</name>
</gene>
<dbReference type="Gene3D" id="3.40.50.300">
    <property type="entry name" value="P-loop containing nucleotide triphosphate hydrolases"/>
    <property type="match status" value="1"/>
</dbReference>
<keyword evidence="3" id="KW-1185">Reference proteome</keyword>
<dbReference type="InterPro" id="IPR027417">
    <property type="entry name" value="P-loop_NTPase"/>
</dbReference>
<evidence type="ECO:0000313" key="2">
    <source>
        <dbReference type="EMBL" id="TKX30434.1"/>
    </source>
</evidence>
<proteinExistence type="predicted"/>
<protein>
    <submittedName>
        <fullName evidence="2">Uncharacterized protein</fullName>
    </submittedName>
</protein>
<dbReference type="AlphaFoldDB" id="A0A4U7BP47"/>
<keyword evidence="1" id="KW-0175">Coiled coil</keyword>
<evidence type="ECO:0000313" key="3">
    <source>
        <dbReference type="Proteomes" id="UP000310353"/>
    </source>
</evidence>
<evidence type="ECO:0000256" key="1">
    <source>
        <dbReference type="SAM" id="Coils"/>
    </source>
</evidence>
<reference evidence="2 3" key="1">
    <citation type="submission" date="2018-05" db="EMBL/GenBank/DDBJ databases">
        <title>Novel Campyloabacter and Helicobacter Species and Strains.</title>
        <authorList>
            <person name="Mannion A.J."/>
            <person name="Shen Z."/>
            <person name="Fox J.G."/>
        </authorList>
    </citation>
    <scope>NUCLEOTIDE SEQUENCE [LARGE SCALE GENOMIC DNA]</scope>
    <source>
        <strain evidence="3">MIT17-670</strain>
    </source>
</reference>
<dbReference type="OrthoDB" id="4770574at2"/>
<feature type="coiled-coil region" evidence="1">
    <location>
        <begin position="566"/>
        <end position="593"/>
    </location>
</feature>
<comment type="caution">
    <text evidence="2">The sequence shown here is derived from an EMBL/GenBank/DDBJ whole genome shotgun (WGS) entry which is preliminary data.</text>
</comment>